<feature type="transmembrane region" description="Helical" evidence="7">
    <location>
        <begin position="159"/>
        <end position="181"/>
    </location>
</feature>
<reference evidence="9 10" key="1">
    <citation type="submission" date="2017-06" db="EMBL/GenBank/DDBJ databases">
        <authorList>
            <person name="Kim H.J."/>
            <person name="Triplett B.A."/>
        </authorList>
    </citation>
    <scope>NUCLEOTIDE SEQUENCE [LARGE SCALE GENOMIC DNA]</scope>
    <source>
        <strain evidence="9 10">13146</strain>
    </source>
</reference>
<evidence type="ECO:0000259" key="8">
    <source>
        <dbReference type="PROSITE" id="PS50850"/>
    </source>
</evidence>
<keyword evidence="5 7" id="KW-1133">Transmembrane helix</keyword>
<comment type="caution">
    <text evidence="9">The sequence shown here is derived from an EMBL/GenBank/DDBJ whole genome shotgun (WGS) entry which is preliminary data.</text>
</comment>
<evidence type="ECO:0000313" key="9">
    <source>
        <dbReference type="EMBL" id="OWQ54337.1"/>
    </source>
</evidence>
<feature type="transmembrane region" description="Helical" evidence="7">
    <location>
        <begin position="348"/>
        <end position="373"/>
    </location>
</feature>
<dbReference type="Pfam" id="PF07690">
    <property type="entry name" value="MFS_1"/>
    <property type="match status" value="1"/>
</dbReference>
<keyword evidence="6 7" id="KW-0472">Membrane</keyword>
<dbReference type="SUPFAM" id="SSF103473">
    <property type="entry name" value="MFS general substrate transporter"/>
    <property type="match status" value="1"/>
</dbReference>
<protein>
    <submittedName>
        <fullName evidence="9">MFS transporter</fullName>
    </submittedName>
</protein>
<feature type="transmembrane region" description="Helical" evidence="7">
    <location>
        <begin position="98"/>
        <end position="119"/>
    </location>
</feature>
<dbReference type="Proteomes" id="UP000198157">
    <property type="component" value="Unassembled WGS sequence"/>
</dbReference>
<dbReference type="PANTHER" id="PTHR42718">
    <property type="entry name" value="MAJOR FACILITATOR SUPERFAMILY MULTIDRUG TRANSPORTER MFSC"/>
    <property type="match status" value="1"/>
</dbReference>
<accession>A0A246HNE5</accession>
<dbReference type="Gene3D" id="1.20.1250.20">
    <property type="entry name" value="MFS general substrate transporter like domains"/>
    <property type="match status" value="1"/>
</dbReference>
<evidence type="ECO:0000256" key="6">
    <source>
        <dbReference type="ARBA" id="ARBA00023136"/>
    </source>
</evidence>
<keyword evidence="2" id="KW-0813">Transport</keyword>
<feature type="transmembrane region" description="Helical" evidence="7">
    <location>
        <begin position="324"/>
        <end position="342"/>
    </location>
</feature>
<dbReference type="OrthoDB" id="9812221at2"/>
<keyword evidence="4 7" id="KW-0812">Transmembrane</keyword>
<proteinExistence type="predicted"/>
<feature type="transmembrane region" description="Helical" evidence="7">
    <location>
        <begin position="419"/>
        <end position="438"/>
    </location>
</feature>
<sequence>MTYRARVETLYLLGFSLDLVNMFIGTVAYPAIANDLHASVPQLAWIGNAYMLGLTLVIPLGSWLAARLGERRVLCVSLALFTVGAVLAGTAPSIEWLIAWRLMQGLGGGLLIPVGQAMAYRECPPADRARLTARIMAVALLVPALSPTLGGLLVEWGSWRGVLLVSVPLAMVALALAAWWVRPREPVVVPALDRRGLLLGSLGLSVLLVALSLLAEPGQRMLGAGLLVVATLVLALYTRSARLTDHPVLQWSLLRHASLRLAMLLYLLVPGTFIGTQLVATLLLHRQGYGAAAIGGFMLPWAIASACAIATTRHWLPRIGARPLLSAGMGCQALGIALLMGIQASQPWLPVLAFALMGLGGSLCSSSAQTLAFQRLADAELLPGSALWNLNRQLSFCLAAALLACVLAVLSSVLPAHAFPLTLMLAAGMSLLPMLLLWRLPASSLALRASP</sequence>
<dbReference type="AlphaFoldDB" id="A0A246HNE5"/>
<feature type="transmembrane region" description="Helical" evidence="7">
    <location>
        <begin position="394"/>
        <end position="413"/>
    </location>
</feature>
<evidence type="ECO:0000256" key="1">
    <source>
        <dbReference type="ARBA" id="ARBA00004651"/>
    </source>
</evidence>
<dbReference type="EMBL" id="NIVS01000019">
    <property type="protein sequence ID" value="OWQ54337.1"/>
    <property type="molecule type" value="Genomic_DNA"/>
</dbReference>
<dbReference type="PANTHER" id="PTHR42718:SF46">
    <property type="entry name" value="BLR6921 PROTEIN"/>
    <property type="match status" value="1"/>
</dbReference>
<dbReference type="InterPro" id="IPR036259">
    <property type="entry name" value="MFS_trans_sf"/>
</dbReference>
<feature type="transmembrane region" description="Helical" evidence="7">
    <location>
        <begin position="197"/>
        <end position="215"/>
    </location>
</feature>
<evidence type="ECO:0000256" key="7">
    <source>
        <dbReference type="SAM" id="Phobius"/>
    </source>
</evidence>
<dbReference type="GO" id="GO:0022857">
    <property type="term" value="F:transmembrane transporter activity"/>
    <property type="evidence" value="ECO:0007669"/>
    <property type="project" value="InterPro"/>
</dbReference>
<dbReference type="InterPro" id="IPR020846">
    <property type="entry name" value="MFS_dom"/>
</dbReference>
<dbReference type="PROSITE" id="PS50850">
    <property type="entry name" value="MFS"/>
    <property type="match status" value="1"/>
</dbReference>
<evidence type="ECO:0000256" key="3">
    <source>
        <dbReference type="ARBA" id="ARBA00022475"/>
    </source>
</evidence>
<feature type="transmembrane region" description="Helical" evidence="7">
    <location>
        <begin position="12"/>
        <end position="32"/>
    </location>
</feature>
<evidence type="ECO:0000256" key="4">
    <source>
        <dbReference type="ARBA" id="ARBA00022692"/>
    </source>
</evidence>
<gene>
    <name evidence="9" type="ORF">CEE60_08030</name>
</gene>
<organism evidence="9 10">
    <name type="scientific">Stenotrophomonas maltophilia</name>
    <name type="common">Pseudomonas maltophilia</name>
    <name type="synonym">Xanthomonas maltophilia</name>
    <dbReference type="NCBI Taxonomy" id="40324"/>
    <lineage>
        <taxon>Bacteria</taxon>
        <taxon>Pseudomonadati</taxon>
        <taxon>Pseudomonadota</taxon>
        <taxon>Gammaproteobacteria</taxon>
        <taxon>Lysobacterales</taxon>
        <taxon>Lysobacteraceae</taxon>
        <taxon>Stenotrophomonas</taxon>
        <taxon>Stenotrophomonas maltophilia group</taxon>
    </lineage>
</organism>
<dbReference type="InterPro" id="IPR011701">
    <property type="entry name" value="MFS"/>
</dbReference>
<feature type="transmembrane region" description="Helical" evidence="7">
    <location>
        <begin position="259"/>
        <end position="283"/>
    </location>
</feature>
<feature type="transmembrane region" description="Helical" evidence="7">
    <location>
        <begin position="221"/>
        <end position="238"/>
    </location>
</feature>
<evidence type="ECO:0000256" key="5">
    <source>
        <dbReference type="ARBA" id="ARBA00022989"/>
    </source>
</evidence>
<feature type="transmembrane region" description="Helical" evidence="7">
    <location>
        <begin position="73"/>
        <end position="92"/>
    </location>
</feature>
<feature type="transmembrane region" description="Helical" evidence="7">
    <location>
        <begin position="131"/>
        <end position="153"/>
    </location>
</feature>
<evidence type="ECO:0000313" key="10">
    <source>
        <dbReference type="Proteomes" id="UP000198157"/>
    </source>
</evidence>
<evidence type="ECO:0000256" key="2">
    <source>
        <dbReference type="ARBA" id="ARBA00022448"/>
    </source>
</evidence>
<feature type="domain" description="Major facilitator superfamily (MFS) profile" evidence="8">
    <location>
        <begin position="2"/>
        <end position="445"/>
    </location>
</feature>
<keyword evidence="3" id="KW-1003">Cell membrane</keyword>
<name>A0A246HNE5_STEMA</name>
<dbReference type="GO" id="GO:0005886">
    <property type="term" value="C:plasma membrane"/>
    <property type="evidence" value="ECO:0007669"/>
    <property type="project" value="UniProtKB-SubCell"/>
</dbReference>
<comment type="subcellular location">
    <subcellularLocation>
        <location evidence="1">Cell membrane</location>
        <topology evidence="1">Multi-pass membrane protein</topology>
    </subcellularLocation>
</comment>
<feature type="transmembrane region" description="Helical" evidence="7">
    <location>
        <begin position="289"/>
        <end position="312"/>
    </location>
</feature>
<feature type="transmembrane region" description="Helical" evidence="7">
    <location>
        <begin position="44"/>
        <end position="66"/>
    </location>
</feature>